<evidence type="ECO:0000256" key="1">
    <source>
        <dbReference type="SAM" id="MobiDB-lite"/>
    </source>
</evidence>
<dbReference type="InterPro" id="IPR002557">
    <property type="entry name" value="Chitin-bd_dom"/>
</dbReference>
<feature type="domain" description="Chitin-binding type-2" evidence="2">
    <location>
        <begin position="328"/>
        <end position="386"/>
    </location>
</feature>
<organism evidence="3 4">
    <name type="scientific">Asbolus verrucosus</name>
    <name type="common">Desert ironclad beetle</name>
    <dbReference type="NCBI Taxonomy" id="1661398"/>
    <lineage>
        <taxon>Eukaryota</taxon>
        <taxon>Metazoa</taxon>
        <taxon>Ecdysozoa</taxon>
        <taxon>Arthropoda</taxon>
        <taxon>Hexapoda</taxon>
        <taxon>Insecta</taxon>
        <taxon>Pterygota</taxon>
        <taxon>Neoptera</taxon>
        <taxon>Endopterygota</taxon>
        <taxon>Coleoptera</taxon>
        <taxon>Polyphaga</taxon>
        <taxon>Cucujiformia</taxon>
        <taxon>Tenebrionidae</taxon>
        <taxon>Pimeliinae</taxon>
        <taxon>Asbolus</taxon>
    </lineage>
</organism>
<dbReference type="Proteomes" id="UP000292052">
    <property type="component" value="Unassembled WGS sequence"/>
</dbReference>
<dbReference type="SUPFAM" id="SSF57625">
    <property type="entry name" value="Invertebrate chitin-binding proteins"/>
    <property type="match status" value="1"/>
</dbReference>
<reference evidence="3 4" key="1">
    <citation type="submission" date="2017-03" db="EMBL/GenBank/DDBJ databases">
        <title>Genome of the blue death feigning beetle - Asbolus verrucosus.</title>
        <authorList>
            <person name="Rider S.D."/>
        </authorList>
    </citation>
    <scope>NUCLEOTIDE SEQUENCE [LARGE SCALE GENOMIC DNA]</scope>
    <source>
        <strain evidence="3">Butters</strain>
        <tissue evidence="3">Head and leg muscle</tissue>
    </source>
</reference>
<dbReference type="InterPro" id="IPR036508">
    <property type="entry name" value="Chitin-bd_dom_sf"/>
</dbReference>
<dbReference type="GO" id="GO:0008061">
    <property type="term" value="F:chitin binding"/>
    <property type="evidence" value="ECO:0007669"/>
    <property type="project" value="InterPro"/>
</dbReference>
<protein>
    <submittedName>
        <fullName evidence="3">CBM 14 domain containing protein</fullName>
    </submittedName>
</protein>
<name>A0A482W132_ASBVE</name>
<dbReference type="STRING" id="1661398.A0A482W132"/>
<dbReference type="PANTHER" id="PTHR22933">
    <property type="entry name" value="FI18007P1-RELATED"/>
    <property type="match status" value="1"/>
</dbReference>
<proteinExistence type="predicted"/>
<comment type="caution">
    <text evidence="3">The sequence shown here is derived from an EMBL/GenBank/DDBJ whole genome shotgun (WGS) entry which is preliminary data.</text>
</comment>
<evidence type="ECO:0000313" key="3">
    <source>
        <dbReference type="EMBL" id="RZC38675.1"/>
    </source>
</evidence>
<dbReference type="PANTHER" id="PTHR22933:SF42">
    <property type="entry name" value="FI18455P1-RELATED"/>
    <property type="match status" value="1"/>
</dbReference>
<dbReference type="PROSITE" id="PS50940">
    <property type="entry name" value="CHIT_BIND_II"/>
    <property type="match status" value="1"/>
</dbReference>
<sequence>NHRNRSLGQVVFLLELDQLLLPSLGKHPLVLGGTLLDSLRSHSLDRVDFLQLSLRNLLDPVFNLHLFLVKPHLDILQGSLQNHSLDQLVSLVLAPLLVLSQDKLLLDILLGNHRNHSLDLRELARPLPSLDKHHLEVFLLDLKLDIPKKDHRYLSQHPPPPPDILVLVKYQAHVHSLGKHLLDQLDFLELGKDLLDRAHSLNKSLLHPVAILALLDPVLSQELDKNHLDRVAILALPDPVLSQELDKNHLDQVVSPGLPDPELSLELAKNPEHSQVKDQLHLSLDKDLHKHHQSRQYEEGAFEEGDYSAIPGEPGQDYPILSEIPETSFACEQQQWPGYYADVETRCQVFHICANNKTYDFLCPNGTIFHQEYLVCVWWNQFDCNTAPSLFGINANIYDYSIMGAQGPTYPGQPSTGLQGPSFPGGPGPQDSLVDLKDQQQLVASLLDLKGLVQDHQHRAVIPLDLKYLEAFLLDPKGLV</sequence>
<dbReference type="EMBL" id="QDEB01041095">
    <property type="protein sequence ID" value="RZC38675.1"/>
    <property type="molecule type" value="Genomic_DNA"/>
</dbReference>
<evidence type="ECO:0000313" key="4">
    <source>
        <dbReference type="Proteomes" id="UP000292052"/>
    </source>
</evidence>
<dbReference type="SMART" id="SM00494">
    <property type="entry name" value="ChtBD2"/>
    <property type="match status" value="1"/>
</dbReference>
<dbReference type="Gene3D" id="2.170.140.10">
    <property type="entry name" value="Chitin binding domain"/>
    <property type="match status" value="1"/>
</dbReference>
<gene>
    <name evidence="3" type="ORF">BDFB_011618</name>
</gene>
<dbReference type="Pfam" id="PF01607">
    <property type="entry name" value="CBM_14"/>
    <property type="match status" value="1"/>
</dbReference>
<keyword evidence="4" id="KW-1185">Reference proteome</keyword>
<feature type="region of interest" description="Disordered" evidence="1">
    <location>
        <begin position="411"/>
        <end position="430"/>
    </location>
</feature>
<dbReference type="OrthoDB" id="6428908at2759"/>
<feature type="non-terminal residue" evidence="3">
    <location>
        <position position="1"/>
    </location>
</feature>
<dbReference type="AlphaFoldDB" id="A0A482W132"/>
<evidence type="ECO:0000259" key="2">
    <source>
        <dbReference type="PROSITE" id="PS50940"/>
    </source>
</evidence>
<dbReference type="GO" id="GO:0005576">
    <property type="term" value="C:extracellular region"/>
    <property type="evidence" value="ECO:0007669"/>
    <property type="project" value="InterPro"/>
</dbReference>
<accession>A0A482W132</accession>
<dbReference type="InterPro" id="IPR052976">
    <property type="entry name" value="Scoloptoxin-like"/>
</dbReference>